<dbReference type="EMBL" id="JAHOEI010000076">
    <property type="protein sequence ID" value="MBV3388835.1"/>
    <property type="molecule type" value="Genomic_DNA"/>
</dbReference>
<evidence type="ECO:0000313" key="1">
    <source>
        <dbReference type="EMBL" id="MBV3388835.1"/>
    </source>
</evidence>
<protein>
    <submittedName>
        <fullName evidence="1">Uncharacterized protein</fullName>
    </submittedName>
</protein>
<accession>A0AAW4N486</accession>
<evidence type="ECO:0000313" key="2">
    <source>
        <dbReference type="Proteomes" id="UP001196765"/>
    </source>
</evidence>
<dbReference type="AlphaFoldDB" id="A0AAW4N486"/>
<dbReference type="RefSeq" id="WP_217314981.1">
    <property type="nucleotide sequence ID" value="NZ_JAHOEA010000078.1"/>
</dbReference>
<comment type="caution">
    <text evidence="1">The sequence shown here is derived from an EMBL/GenBank/DDBJ whole genome shotgun (WGS) entry which is preliminary data.</text>
</comment>
<gene>
    <name evidence="1" type="ORF">KSW82_13950</name>
</gene>
<sequence length="806" mass="92743">MELSDRVKYKKSLADLTDQLNRSVSSSSTDIVIALSRKGPRLLEFLKRNFHLKPMNVVTEHALPFLFDKINNDKENKYRLFIVDDAIYFGSSILGLKEEIDIYISAYGLNNRVEIVGIYSCIKDKESMDFSSIPVYSTSDIRTGYGHFFVKNVMKDLQSLGKSLEVEFPAVKYTLGQTVDSESLKQQLVFAFGKNKVYSIDRCEGIESISVILSDVQESTFRKFRVFLQGNTITVVTIAPELVTTNFDMFKYVVFGSNEQVNRAWKNVIEKLTDVSKYLEGKAVSTRNLMRTAVVLLNYFSSLDTFCYYRKEFEDAIGNMHAGHLLQKTIDCGNLLNILGEGDDVTSIISAWSEAITDIAYKTNPNIDTEKGRKQSIAFELPVLADLEAGRLERTNLTQLLNCKMMEEALSAMFFNQTLMIERWSRGLNLNRQERLRFGYTFSYIWQFIWDNANRLNTDQLSQTIMHHWVDVQIDNGSIVPQYIIDHASQQWIRVFRPGENEDFTISHLGRLVVHVIQKMALDISDNAIVVNRRNLQGILAVIYDKMADQLNEEECNNKLSIDRSHKLYYRSDDLIDVLIRMFILTETPDGNISLHARICNNEFSRNTTLSQNLVLKIDELVKNILEEAGSDGNDVHLVYSNTINYFLSNLITIENIKRDLRDVGDFMGNAIRSLIKLHDQINDSRMLVANGKREYEENLSCYEMNYHVLQDADRYELSVALLPYLWKVRQIVHLENILIILYFADKETMNSYISMLENEGFVHELNTCELLDSLKVSQAFHENVGKDKVILLKLLGYLNNVILNF</sequence>
<proteinExistence type="predicted"/>
<reference evidence="1" key="1">
    <citation type="submission" date="2021-06" db="EMBL/GenBank/DDBJ databases">
        <title>Collection of gut derived symbiotic bacterial strains cultured from healthy donors.</title>
        <authorList>
            <person name="Lin H."/>
            <person name="Littmann E."/>
            <person name="Pamer E.G."/>
        </authorList>
    </citation>
    <scope>NUCLEOTIDE SEQUENCE</scope>
    <source>
        <strain evidence="1">MSK.21.74</strain>
    </source>
</reference>
<organism evidence="1 2">
    <name type="scientific">Segatella copri</name>
    <dbReference type="NCBI Taxonomy" id="165179"/>
    <lineage>
        <taxon>Bacteria</taxon>
        <taxon>Pseudomonadati</taxon>
        <taxon>Bacteroidota</taxon>
        <taxon>Bacteroidia</taxon>
        <taxon>Bacteroidales</taxon>
        <taxon>Prevotellaceae</taxon>
        <taxon>Segatella</taxon>
    </lineage>
</organism>
<dbReference type="Proteomes" id="UP001196765">
    <property type="component" value="Unassembled WGS sequence"/>
</dbReference>
<name>A0AAW4N486_9BACT</name>